<feature type="signal peptide" evidence="1">
    <location>
        <begin position="1"/>
        <end position="26"/>
    </location>
</feature>
<reference evidence="2 3" key="1">
    <citation type="submission" date="2020-08" db="EMBL/GenBank/DDBJ databases">
        <title>Sequencing the genomes of 1000 actinobacteria strains.</title>
        <authorList>
            <person name="Klenk H.-P."/>
        </authorList>
    </citation>
    <scope>NUCLEOTIDE SEQUENCE [LARGE SCALE GENOMIC DNA]</scope>
    <source>
        <strain evidence="2 3">DSM 45362</strain>
    </source>
</reference>
<dbReference type="Proteomes" id="UP000587527">
    <property type="component" value="Unassembled WGS sequence"/>
</dbReference>
<keyword evidence="1" id="KW-0732">Signal</keyword>
<sequence>MRRRRALPLLALAGTVAACGSTAPQAATPPEPPLLVMAEASAQRQFGLLAGGDWLNAWDMWTPTAQALIPRGEFGRLNSACPLRLGVPYLIDGRDLAAPDAATITWHRGDETGTTTLRLIEGVWRVEPDAALRTEVSLGADAALARRRTAALCR</sequence>
<dbReference type="AlphaFoldDB" id="A0A841BN54"/>
<keyword evidence="3" id="KW-1185">Reference proteome</keyword>
<name>A0A841BN54_9ACTN</name>
<feature type="chain" id="PRO_5032306879" evidence="1">
    <location>
        <begin position="27"/>
        <end position="154"/>
    </location>
</feature>
<evidence type="ECO:0000313" key="2">
    <source>
        <dbReference type="EMBL" id="MBB5868716.1"/>
    </source>
</evidence>
<evidence type="ECO:0000313" key="3">
    <source>
        <dbReference type="Proteomes" id="UP000587527"/>
    </source>
</evidence>
<proteinExistence type="predicted"/>
<dbReference type="EMBL" id="JACHMN010000002">
    <property type="protein sequence ID" value="MBB5868716.1"/>
    <property type="molecule type" value="Genomic_DNA"/>
</dbReference>
<organism evidence="2 3">
    <name type="scientific">Allocatelliglobosispora scoriae</name>
    <dbReference type="NCBI Taxonomy" id="643052"/>
    <lineage>
        <taxon>Bacteria</taxon>
        <taxon>Bacillati</taxon>
        <taxon>Actinomycetota</taxon>
        <taxon>Actinomycetes</taxon>
        <taxon>Micromonosporales</taxon>
        <taxon>Micromonosporaceae</taxon>
        <taxon>Allocatelliglobosispora</taxon>
    </lineage>
</organism>
<comment type="caution">
    <text evidence="2">The sequence shown here is derived from an EMBL/GenBank/DDBJ whole genome shotgun (WGS) entry which is preliminary data.</text>
</comment>
<evidence type="ECO:0000256" key="1">
    <source>
        <dbReference type="SAM" id="SignalP"/>
    </source>
</evidence>
<protein>
    <submittedName>
        <fullName evidence="2">Uncharacterized protein</fullName>
    </submittedName>
</protein>
<accession>A0A841BN54</accession>
<dbReference type="PROSITE" id="PS51257">
    <property type="entry name" value="PROKAR_LIPOPROTEIN"/>
    <property type="match status" value="1"/>
</dbReference>
<dbReference type="RefSeq" id="WP_184834851.1">
    <property type="nucleotide sequence ID" value="NZ_JACHMN010000002.1"/>
</dbReference>
<gene>
    <name evidence="2" type="ORF">F4553_002095</name>
</gene>